<dbReference type="RefSeq" id="WP_183988399.1">
    <property type="nucleotide sequence ID" value="NZ_JACHHG010000013.1"/>
</dbReference>
<proteinExistence type="predicted"/>
<sequence>MRVWRKLVRDRIPDILRGQGKPCEVRTLGPGEYHAALLAKLEEEALEARESGGSLEELADVLEVLRALLAARGVAWEDLERARQRKRASRGGFEARVWLERGEE</sequence>
<dbReference type="AlphaFoldDB" id="A0A841I3P3"/>
<organism evidence="1 2">
    <name type="scientific">Deinobacterium chartae</name>
    <dbReference type="NCBI Taxonomy" id="521158"/>
    <lineage>
        <taxon>Bacteria</taxon>
        <taxon>Thermotogati</taxon>
        <taxon>Deinococcota</taxon>
        <taxon>Deinococci</taxon>
        <taxon>Deinococcales</taxon>
        <taxon>Deinococcaceae</taxon>
        <taxon>Deinobacterium</taxon>
    </lineage>
</organism>
<keyword evidence="2" id="KW-1185">Reference proteome</keyword>
<name>A0A841I3P3_9DEIO</name>
<evidence type="ECO:0000313" key="1">
    <source>
        <dbReference type="EMBL" id="MBB6099656.1"/>
    </source>
</evidence>
<dbReference type="EMBL" id="JACHHG010000013">
    <property type="protein sequence ID" value="MBB6099656.1"/>
    <property type="molecule type" value="Genomic_DNA"/>
</dbReference>
<accession>A0A841I3P3</accession>
<dbReference type="Proteomes" id="UP000569951">
    <property type="component" value="Unassembled WGS sequence"/>
</dbReference>
<protein>
    <submittedName>
        <fullName evidence="1">Putative house-cleaning noncanonical NTP pyrophosphatase (MazG superfamily)</fullName>
    </submittedName>
</protein>
<dbReference type="CDD" id="cd11532">
    <property type="entry name" value="NTP-PPase_COG4997"/>
    <property type="match status" value="1"/>
</dbReference>
<comment type="caution">
    <text evidence="1">The sequence shown here is derived from an EMBL/GenBank/DDBJ whole genome shotgun (WGS) entry which is preliminary data.</text>
</comment>
<dbReference type="InterPro" id="IPR038735">
    <property type="entry name" value="MSMEG_1276-like_NTP-PPase_dom"/>
</dbReference>
<reference evidence="1 2" key="1">
    <citation type="submission" date="2020-08" db="EMBL/GenBank/DDBJ databases">
        <title>Genomic Encyclopedia of Type Strains, Phase IV (KMG-IV): sequencing the most valuable type-strain genomes for metagenomic binning, comparative biology and taxonomic classification.</title>
        <authorList>
            <person name="Goeker M."/>
        </authorList>
    </citation>
    <scope>NUCLEOTIDE SEQUENCE [LARGE SCALE GENOMIC DNA]</scope>
    <source>
        <strain evidence="1 2">DSM 21458</strain>
    </source>
</reference>
<dbReference type="SUPFAM" id="SSF101386">
    <property type="entry name" value="all-alpha NTP pyrophosphatases"/>
    <property type="match status" value="1"/>
</dbReference>
<evidence type="ECO:0000313" key="2">
    <source>
        <dbReference type="Proteomes" id="UP000569951"/>
    </source>
</evidence>
<gene>
    <name evidence="1" type="ORF">HNR42_003109</name>
</gene>